<proteinExistence type="predicted"/>
<dbReference type="PANTHER" id="PTHR46444:SF9">
    <property type="entry name" value="DCD (DEVELOPMENT AND CELL DEATH) DOMAIN PROTEIN"/>
    <property type="match status" value="1"/>
</dbReference>
<dbReference type="Proteomes" id="UP001174677">
    <property type="component" value="Chromosome 11"/>
</dbReference>
<dbReference type="InterPro" id="IPR013989">
    <property type="entry name" value="Dev_and_cell_death_domain"/>
</dbReference>
<organism evidence="2 3">
    <name type="scientific">Hevea brasiliensis</name>
    <name type="common">Para rubber tree</name>
    <name type="synonym">Siphonia brasiliensis</name>
    <dbReference type="NCBI Taxonomy" id="3981"/>
    <lineage>
        <taxon>Eukaryota</taxon>
        <taxon>Viridiplantae</taxon>
        <taxon>Streptophyta</taxon>
        <taxon>Embryophyta</taxon>
        <taxon>Tracheophyta</taxon>
        <taxon>Spermatophyta</taxon>
        <taxon>Magnoliopsida</taxon>
        <taxon>eudicotyledons</taxon>
        <taxon>Gunneridae</taxon>
        <taxon>Pentapetalae</taxon>
        <taxon>rosids</taxon>
        <taxon>fabids</taxon>
        <taxon>Malpighiales</taxon>
        <taxon>Euphorbiaceae</taxon>
        <taxon>Crotonoideae</taxon>
        <taxon>Micrandreae</taxon>
        <taxon>Hevea</taxon>
    </lineage>
</organism>
<accession>A0ABQ9LM23</accession>
<dbReference type="Pfam" id="PF10539">
    <property type="entry name" value="Dev_Cell_Death"/>
    <property type="match status" value="1"/>
</dbReference>
<protein>
    <recommendedName>
        <fullName evidence="1">DCD domain-containing protein</fullName>
    </recommendedName>
</protein>
<gene>
    <name evidence="2" type="ORF">P3X46_020047</name>
</gene>
<feature type="domain" description="DCD" evidence="1">
    <location>
        <begin position="18"/>
        <end position="101"/>
    </location>
</feature>
<comment type="caution">
    <text evidence="2">The sequence shown here is derived from an EMBL/GenBank/DDBJ whole genome shotgun (WGS) entry which is preliminary data.</text>
</comment>
<dbReference type="SMART" id="SM00767">
    <property type="entry name" value="DCD"/>
    <property type="match status" value="1"/>
</dbReference>
<dbReference type="PROSITE" id="PS51222">
    <property type="entry name" value="DCD"/>
    <property type="match status" value="1"/>
</dbReference>
<name>A0ABQ9LM23_HEVBR</name>
<dbReference type="EMBL" id="JARPOI010000011">
    <property type="protein sequence ID" value="KAJ9168540.1"/>
    <property type="molecule type" value="Genomic_DNA"/>
</dbReference>
<reference evidence="2" key="1">
    <citation type="journal article" date="2023" name="Plant Biotechnol. J.">
        <title>Chromosome-level wild Hevea brasiliensis genome provides new tools for genomic-assisted breeding and valuable loci to elevate rubber yield.</title>
        <authorList>
            <person name="Cheng H."/>
            <person name="Song X."/>
            <person name="Hu Y."/>
            <person name="Wu T."/>
            <person name="Yang Q."/>
            <person name="An Z."/>
            <person name="Feng S."/>
            <person name="Deng Z."/>
            <person name="Wu W."/>
            <person name="Zeng X."/>
            <person name="Tu M."/>
            <person name="Wang X."/>
            <person name="Huang H."/>
        </authorList>
    </citation>
    <scope>NUCLEOTIDE SEQUENCE</scope>
    <source>
        <strain evidence="2">MT/VB/25A 57/8</strain>
    </source>
</reference>
<evidence type="ECO:0000259" key="1">
    <source>
        <dbReference type="PROSITE" id="PS51222"/>
    </source>
</evidence>
<keyword evidence="3" id="KW-1185">Reference proteome</keyword>
<evidence type="ECO:0000313" key="2">
    <source>
        <dbReference type="EMBL" id="KAJ9168540.1"/>
    </source>
</evidence>
<dbReference type="PANTHER" id="PTHR46444">
    <property type="entry name" value="DCD (DEVELOPMENT AND CELL DEATH) DOMAIN PROTEIN-RELATED"/>
    <property type="match status" value="1"/>
</dbReference>
<sequence>MMASREVDVDKNSVAGKIPDYGAIFISNLETKKECFRRKLLGLPMGQAHFVKQIKAGMILFLFEFERRELHGVFQASTDGAINIVPHAFKSSGKQYPAQAD</sequence>
<evidence type="ECO:0000313" key="3">
    <source>
        <dbReference type="Proteomes" id="UP001174677"/>
    </source>
</evidence>